<dbReference type="Proteomes" id="UP001138768">
    <property type="component" value="Unassembled WGS sequence"/>
</dbReference>
<accession>A0A9X0W5B8</accession>
<proteinExistence type="predicted"/>
<dbReference type="Gene3D" id="3.10.290.30">
    <property type="entry name" value="MM3350-like"/>
    <property type="match status" value="1"/>
</dbReference>
<keyword evidence="3" id="KW-1185">Reference proteome</keyword>
<evidence type="ECO:0000259" key="1">
    <source>
        <dbReference type="Pfam" id="PF07929"/>
    </source>
</evidence>
<dbReference type="InterPro" id="IPR024047">
    <property type="entry name" value="MM3350-like_sf"/>
</dbReference>
<evidence type="ECO:0000313" key="3">
    <source>
        <dbReference type="Proteomes" id="UP001138768"/>
    </source>
</evidence>
<protein>
    <recommendedName>
        <fullName evidence="1">Plasmid pRiA4b Orf3-like domain-containing protein</fullName>
    </recommendedName>
</protein>
<dbReference type="InterPro" id="IPR012912">
    <property type="entry name" value="Plasmid_pRiA4b_Orf3-like"/>
</dbReference>
<dbReference type="EMBL" id="NRRY01000002">
    <property type="protein sequence ID" value="MBK1617135.1"/>
    <property type="molecule type" value="Genomic_DNA"/>
</dbReference>
<evidence type="ECO:0000313" key="2">
    <source>
        <dbReference type="EMBL" id="MBK1617135.1"/>
    </source>
</evidence>
<reference evidence="2 3" key="1">
    <citation type="journal article" date="2020" name="Microorganisms">
        <title>Osmotic Adaptation and Compatible Solute Biosynthesis of Phototrophic Bacteria as Revealed from Genome Analyses.</title>
        <authorList>
            <person name="Imhoff J.F."/>
            <person name="Rahn T."/>
            <person name="Kunzel S."/>
            <person name="Keller A."/>
            <person name="Neulinger S.C."/>
        </authorList>
    </citation>
    <scope>NUCLEOTIDE SEQUENCE [LARGE SCALE GENOMIC DNA]</scope>
    <source>
        <strain evidence="2 3">DSM 25653</strain>
    </source>
</reference>
<comment type="caution">
    <text evidence="2">The sequence shown here is derived from an EMBL/GenBank/DDBJ whole genome shotgun (WGS) entry which is preliminary data.</text>
</comment>
<organism evidence="2 3">
    <name type="scientific">Lamprobacter modestohalophilus</name>
    <dbReference type="NCBI Taxonomy" id="1064514"/>
    <lineage>
        <taxon>Bacteria</taxon>
        <taxon>Pseudomonadati</taxon>
        <taxon>Pseudomonadota</taxon>
        <taxon>Gammaproteobacteria</taxon>
        <taxon>Chromatiales</taxon>
        <taxon>Chromatiaceae</taxon>
        <taxon>Lamprobacter</taxon>
    </lineage>
</organism>
<name>A0A9X0W5B8_9GAMM</name>
<dbReference type="PANTHER" id="PTHR41878:SF1">
    <property type="entry name" value="TNPR PROTEIN"/>
    <property type="match status" value="1"/>
</dbReference>
<dbReference type="PANTHER" id="PTHR41878">
    <property type="entry name" value="LEXA REPRESSOR-RELATED"/>
    <property type="match status" value="1"/>
</dbReference>
<dbReference type="RefSeq" id="WP_200237269.1">
    <property type="nucleotide sequence ID" value="NZ_NRRY01000002.1"/>
</dbReference>
<dbReference type="SUPFAM" id="SSF159941">
    <property type="entry name" value="MM3350-like"/>
    <property type="match status" value="1"/>
</dbReference>
<feature type="domain" description="Plasmid pRiA4b Orf3-like" evidence="1">
    <location>
        <begin position="7"/>
        <end position="176"/>
    </location>
</feature>
<sequence>MVQESRKIYQLKVALKQTKPPIWRRVLVLNRTPLADLHAILQALMGWTDSHLHQFIVEGQYYGAPSPYDDFMEMADERQYRLDQLLKKEKASMIYEYDFGDGWNHKITLEKILPFDQAQRLPQCLKGKGACPPEDVGGVWGYYAFLDALANPEHPEHDELKEWIGGDFDPDELDLNDINSRLFFQQMDSPQV</sequence>
<dbReference type="Pfam" id="PF07929">
    <property type="entry name" value="PRiA4_ORF3"/>
    <property type="match status" value="1"/>
</dbReference>
<dbReference type="AlphaFoldDB" id="A0A9X0W5B8"/>
<gene>
    <name evidence="2" type="ORF">CKO42_01450</name>
</gene>